<dbReference type="SUPFAM" id="SSF51182">
    <property type="entry name" value="RmlC-like cupins"/>
    <property type="match status" value="1"/>
</dbReference>
<accession>A0A2S7VJ58</accession>
<dbReference type="AlphaFoldDB" id="A0A2S7VJ58"/>
<dbReference type="OrthoDB" id="9798585at2"/>
<name>A0A2S7VJ58_PHOAN</name>
<sequence>MMNIFSQLPAKLDNEEFTDLLKTDSVRIERIVSQGHITPVDEWYDQSENEWVIVLEGRAEVSFTNGEIKRLEKGDHLYIPAHQKHRVSWTEPNILTIWLAVFFN</sequence>
<organism evidence="2 3">
    <name type="scientific">Photobacterium angustum</name>
    <dbReference type="NCBI Taxonomy" id="661"/>
    <lineage>
        <taxon>Bacteria</taxon>
        <taxon>Pseudomonadati</taxon>
        <taxon>Pseudomonadota</taxon>
        <taxon>Gammaproteobacteria</taxon>
        <taxon>Vibrionales</taxon>
        <taxon>Vibrionaceae</taxon>
        <taxon>Photobacterium</taxon>
    </lineage>
</organism>
<comment type="caution">
    <text evidence="2">The sequence shown here is derived from an EMBL/GenBank/DDBJ whole genome shotgun (WGS) entry which is preliminary data.</text>
</comment>
<dbReference type="Gene3D" id="2.60.120.10">
    <property type="entry name" value="Jelly Rolls"/>
    <property type="match status" value="1"/>
</dbReference>
<gene>
    <name evidence="2" type="ORF">BTO08_15290</name>
</gene>
<dbReference type="Proteomes" id="UP000238730">
    <property type="component" value="Unassembled WGS sequence"/>
</dbReference>
<evidence type="ECO:0000313" key="2">
    <source>
        <dbReference type="EMBL" id="PQJ61660.1"/>
    </source>
</evidence>
<reference evidence="2 3" key="1">
    <citation type="submission" date="2016-12" db="EMBL/GenBank/DDBJ databases">
        <title>Diversity of luminous bacteria.</title>
        <authorList>
            <person name="Yoshizawa S."/>
            <person name="Kogure K."/>
        </authorList>
    </citation>
    <scope>NUCLEOTIDE SEQUENCE [LARGE SCALE GENOMIC DNA]</scope>
    <source>
        <strain evidence="2 3">LC1-200</strain>
    </source>
</reference>
<dbReference type="InterPro" id="IPR013096">
    <property type="entry name" value="Cupin_2"/>
</dbReference>
<dbReference type="InterPro" id="IPR011051">
    <property type="entry name" value="RmlC_Cupin_sf"/>
</dbReference>
<feature type="domain" description="Cupin type-2" evidence="1">
    <location>
        <begin position="43"/>
        <end position="100"/>
    </location>
</feature>
<dbReference type="CDD" id="cd06981">
    <property type="entry name" value="cupin_reut_a1446"/>
    <property type="match status" value="1"/>
</dbReference>
<dbReference type="EMBL" id="MSCJ01000003">
    <property type="protein sequence ID" value="PQJ61660.1"/>
    <property type="molecule type" value="Genomic_DNA"/>
</dbReference>
<evidence type="ECO:0000259" key="1">
    <source>
        <dbReference type="Pfam" id="PF07883"/>
    </source>
</evidence>
<protein>
    <submittedName>
        <fullName evidence="2">Cupin</fullName>
    </submittedName>
</protein>
<dbReference type="RefSeq" id="WP_105061547.1">
    <property type="nucleotide sequence ID" value="NZ_MSCJ01000003.1"/>
</dbReference>
<dbReference type="Pfam" id="PF07883">
    <property type="entry name" value="Cupin_2"/>
    <property type="match status" value="1"/>
</dbReference>
<dbReference type="InterPro" id="IPR014710">
    <property type="entry name" value="RmlC-like_jellyroll"/>
</dbReference>
<evidence type="ECO:0000313" key="3">
    <source>
        <dbReference type="Proteomes" id="UP000238730"/>
    </source>
</evidence>
<proteinExistence type="predicted"/>